<dbReference type="InterPro" id="IPR052184">
    <property type="entry name" value="SDR_enzymes"/>
</dbReference>
<dbReference type="PRINTS" id="PR00081">
    <property type="entry name" value="GDHRDH"/>
</dbReference>
<gene>
    <name evidence="1" type="ORF">NLU13_3173</name>
</gene>
<evidence type="ECO:0000313" key="2">
    <source>
        <dbReference type="Proteomes" id="UP001175261"/>
    </source>
</evidence>
<dbReference type="AlphaFoldDB" id="A0AA39LA21"/>
<dbReference type="Pfam" id="PF00106">
    <property type="entry name" value="adh_short"/>
    <property type="match status" value="1"/>
</dbReference>
<sequence>MPSYLVTGVARGLGYEWVLQLSANPENIVIGLVRNKTATETKINSDPELEGRSNIHILEADLTDYNAIKQAAADTSEITCGKLDYLIQNAGVVPIFDAFDGPGTLSGQPQEITKTLRDVYEVHVISTVHVFNLFLPLIREGSAKKVIATTTGYADDALTRDYGLYVAPFYSASKAAQNTIVAKYHAQYADEGILFLALAPGSVDVGQFDSLTEEQQQKLAITGQKFMKYEPDFAGPITTEESIKLMLDVIKTATVEENGGDFLSQKGNKRWL</sequence>
<dbReference type="InterPro" id="IPR036291">
    <property type="entry name" value="NAD(P)-bd_dom_sf"/>
</dbReference>
<dbReference type="GO" id="GO:0016616">
    <property type="term" value="F:oxidoreductase activity, acting on the CH-OH group of donors, NAD or NADP as acceptor"/>
    <property type="evidence" value="ECO:0007669"/>
    <property type="project" value="TreeGrafter"/>
</dbReference>
<dbReference type="PANTHER" id="PTHR45458:SF3">
    <property type="entry name" value="CHAIN DEHYDROGENASE (ATSC), PUTATIVE-RELATED"/>
    <property type="match status" value="1"/>
</dbReference>
<organism evidence="1 2">
    <name type="scientific">Sarocladium strictum</name>
    <name type="common">Black bundle disease fungus</name>
    <name type="synonym">Acremonium strictum</name>
    <dbReference type="NCBI Taxonomy" id="5046"/>
    <lineage>
        <taxon>Eukaryota</taxon>
        <taxon>Fungi</taxon>
        <taxon>Dikarya</taxon>
        <taxon>Ascomycota</taxon>
        <taxon>Pezizomycotina</taxon>
        <taxon>Sordariomycetes</taxon>
        <taxon>Hypocreomycetidae</taxon>
        <taxon>Hypocreales</taxon>
        <taxon>Sarocladiaceae</taxon>
        <taxon>Sarocladium</taxon>
    </lineage>
</organism>
<dbReference type="InterPro" id="IPR002347">
    <property type="entry name" value="SDR_fam"/>
</dbReference>
<reference evidence="1" key="1">
    <citation type="submission" date="2022-10" db="EMBL/GenBank/DDBJ databases">
        <title>Determination and structural analysis of whole genome sequence of Sarocladium strictum F4-1.</title>
        <authorList>
            <person name="Hu L."/>
            <person name="Jiang Y."/>
        </authorList>
    </citation>
    <scope>NUCLEOTIDE SEQUENCE</scope>
    <source>
        <strain evidence="1">F4-1</strain>
    </source>
</reference>
<evidence type="ECO:0008006" key="3">
    <source>
        <dbReference type="Google" id="ProtNLM"/>
    </source>
</evidence>
<keyword evidence="2" id="KW-1185">Reference proteome</keyword>
<accession>A0AA39LA21</accession>
<protein>
    <recommendedName>
        <fullName evidence="3">NAD(P)-binding protein</fullName>
    </recommendedName>
</protein>
<comment type="caution">
    <text evidence="1">The sequence shown here is derived from an EMBL/GenBank/DDBJ whole genome shotgun (WGS) entry which is preliminary data.</text>
</comment>
<dbReference type="Proteomes" id="UP001175261">
    <property type="component" value="Unassembled WGS sequence"/>
</dbReference>
<dbReference type="EMBL" id="JAPDFR010000002">
    <property type="protein sequence ID" value="KAK0389598.1"/>
    <property type="molecule type" value="Genomic_DNA"/>
</dbReference>
<dbReference type="PANTHER" id="PTHR45458">
    <property type="entry name" value="SHORT-CHAIN DEHYDROGENASE/REDUCTASE SDR"/>
    <property type="match status" value="1"/>
</dbReference>
<dbReference type="Gene3D" id="3.40.50.720">
    <property type="entry name" value="NAD(P)-binding Rossmann-like Domain"/>
    <property type="match status" value="1"/>
</dbReference>
<name>A0AA39LA21_SARSR</name>
<dbReference type="SUPFAM" id="SSF51735">
    <property type="entry name" value="NAD(P)-binding Rossmann-fold domains"/>
    <property type="match status" value="1"/>
</dbReference>
<evidence type="ECO:0000313" key="1">
    <source>
        <dbReference type="EMBL" id="KAK0389598.1"/>
    </source>
</evidence>
<proteinExistence type="predicted"/>